<dbReference type="STRING" id="154538.A0A1M2V4A8"/>
<dbReference type="AlphaFoldDB" id="A0A1M2V4A8"/>
<dbReference type="PANTHER" id="PTHR48045">
    <property type="entry name" value="UDP-GLYCOSYLTRANSFERASE 72B1"/>
    <property type="match status" value="1"/>
</dbReference>
<sequence length="506" mass="55657">MTIPPRKHLVVFSTHFWGHSRPMCTLVARIVKLRPVLITFLTVQNVHSRAEAELVRDFQPGEEHLVSRIRVIALEEGIEADETSGAPVVFKAVWDRLCNDQPLTCAKTGTRFEAFPVRPSAALLDSFAVDAHDIVRETSGDAVKLYTWYPVSTNSFFHVFSEDKYPEAKAEAARTGRPLLDVAYEMMWSSSGALMHSPCLPTIHDYEMHPQGFRLPKLLVANVLIRIAGAIHKADGLITFDAADYHPQATAAVRQHFAEKSRTAFYAGPLMPSGAQAAAKEKINSENGGEIMAFLDEKLKSAGEHSVLYLSFGSLFWPPDPAKLWAAVDVLMEKNIPFVMSHGASLASPLPDDVKARIENYGNAIVSDWVPQQALLEHPATGWYLMHGGHNGTLESVTAGVPMIVWPIDADQPMNAIYLADDIGVAYELIEVRGGCGLGTIFRNGRTPVGTIDAVKEEMRSVLDRAFGEDGAEKRARLQGLRKTLQAAWREDGVARGEVCAFLDGF</sequence>
<dbReference type="SUPFAM" id="SSF53756">
    <property type="entry name" value="UDP-Glycosyltransferase/glycogen phosphorylase"/>
    <property type="match status" value="1"/>
</dbReference>
<dbReference type="CDD" id="cd03784">
    <property type="entry name" value="GT1_Gtf-like"/>
    <property type="match status" value="1"/>
</dbReference>
<keyword evidence="1 2" id="KW-0808">Transferase</keyword>
<evidence type="ECO:0000256" key="1">
    <source>
        <dbReference type="ARBA" id="ARBA00022679"/>
    </source>
</evidence>
<dbReference type="GO" id="GO:0008194">
    <property type="term" value="F:UDP-glycosyltransferase activity"/>
    <property type="evidence" value="ECO:0007669"/>
    <property type="project" value="InterPro"/>
</dbReference>
<dbReference type="EMBL" id="MNAD01001673">
    <property type="protein sequence ID" value="OJT02383.1"/>
    <property type="molecule type" value="Genomic_DNA"/>
</dbReference>
<organism evidence="2 3">
    <name type="scientific">Trametes pubescens</name>
    <name type="common">White-rot fungus</name>
    <dbReference type="NCBI Taxonomy" id="154538"/>
    <lineage>
        <taxon>Eukaryota</taxon>
        <taxon>Fungi</taxon>
        <taxon>Dikarya</taxon>
        <taxon>Basidiomycota</taxon>
        <taxon>Agaricomycotina</taxon>
        <taxon>Agaricomycetes</taxon>
        <taxon>Polyporales</taxon>
        <taxon>Polyporaceae</taxon>
        <taxon>Trametes</taxon>
    </lineage>
</organism>
<reference evidence="2 3" key="1">
    <citation type="submission" date="2016-10" db="EMBL/GenBank/DDBJ databases">
        <title>Genome sequence of the basidiomycete white-rot fungus Trametes pubescens.</title>
        <authorList>
            <person name="Makela M.R."/>
            <person name="Granchi Z."/>
            <person name="Peng M."/>
            <person name="De Vries R.P."/>
            <person name="Grigoriev I."/>
            <person name="Riley R."/>
            <person name="Hilden K."/>
        </authorList>
    </citation>
    <scope>NUCLEOTIDE SEQUENCE [LARGE SCALE GENOMIC DNA]</scope>
    <source>
        <strain evidence="2 3">FBCC735</strain>
    </source>
</reference>
<comment type="caution">
    <text evidence="2">The sequence shown here is derived from an EMBL/GenBank/DDBJ whole genome shotgun (WGS) entry which is preliminary data.</text>
</comment>
<dbReference type="InterPro" id="IPR002213">
    <property type="entry name" value="UDP_glucos_trans"/>
</dbReference>
<evidence type="ECO:0000313" key="3">
    <source>
        <dbReference type="Proteomes" id="UP000184267"/>
    </source>
</evidence>
<protein>
    <submittedName>
        <fullName evidence="2">Anthocyanidin 3-O-glucosyltransferase 5</fullName>
    </submittedName>
</protein>
<gene>
    <name evidence="2" type="ORF">TRAPUB_7107</name>
</gene>
<dbReference type="Proteomes" id="UP000184267">
    <property type="component" value="Unassembled WGS sequence"/>
</dbReference>
<keyword evidence="3" id="KW-1185">Reference proteome</keyword>
<accession>A0A1M2V4A8</accession>
<proteinExistence type="predicted"/>
<name>A0A1M2V4A8_TRAPU</name>
<dbReference type="PANTHER" id="PTHR48045:SF34">
    <property type="entry name" value="ISOFLAVONE 7-O-GLUCOSYLTRANSFERASE 1-LIKE"/>
    <property type="match status" value="1"/>
</dbReference>
<dbReference type="Pfam" id="PF00201">
    <property type="entry name" value="UDPGT"/>
    <property type="match status" value="1"/>
</dbReference>
<dbReference type="OMA" id="TIHDYEM"/>
<dbReference type="Gene3D" id="3.40.50.2000">
    <property type="entry name" value="Glycogen Phosphorylase B"/>
    <property type="match status" value="2"/>
</dbReference>
<evidence type="ECO:0000313" key="2">
    <source>
        <dbReference type="EMBL" id="OJT02383.1"/>
    </source>
</evidence>
<dbReference type="OrthoDB" id="5835829at2759"/>